<name>A0A9W9ZRV7_9CNID</name>
<gene>
    <name evidence="1" type="ORF">OS493_012362</name>
</gene>
<keyword evidence="2" id="KW-1185">Reference proteome</keyword>
<protein>
    <submittedName>
        <fullName evidence="1">Uncharacterized protein</fullName>
    </submittedName>
</protein>
<dbReference type="AlphaFoldDB" id="A0A9W9ZRV7"/>
<dbReference type="OrthoDB" id="10493368at2759"/>
<proteinExistence type="predicted"/>
<organism evidence="1 2">
    <name type="scientific">Desmophyllum pertusum</name>
    <dbReference type="NCBI Taxonomy" id="174260"/>
    <lineage>
        <taxon>Eukaryota</taxon>
        <taxon>Metazoa</taxon>
        <taxon>Cnidaria</taxon>
        <taxon>Anthozoa</taxon>
        <taxon>Hexacorallia</taxon>
        <taxon>Scleractinia</taxon>
        <taxon>Caryophylliina</taxon>
        <taxon>Caryophylliidae</taxon>
        <taxon>Desmophyllum</taxon>
    </lineage>
</organism>
<sequence length="114" mass="13282">MAANLEEDSVKLTFQAVVKGYHECTFTLVPNEDHFVIQRKVGDRGEAFEVLRTSDRRRLGHLQKDLVPILWSDETKWPLSADMSDVVSKIAELEEIDKSREEAEKLLRKEERRK</sequence>
<evidence type="ECO:0000313" key="2">
    <source>
        <dbReference type="Proteomes" id="UP001163046"/>
    </source>
</evidence>
<comment type="caution">
    <text evidence="1">The sequence shown here is derived from an EMBL/GenBank/DDBJ whole genome shotgun (WGS) entry which is preliminary data.</text>
</comment>
<reference evidence="1" key="1">
    <citation type="submission" date="2023-01" db="EMBL/GenBank/DDBJ databases">
        <title>Genome assembly of the deep-sea coral Lophelia pertusa.</title>
        <authorList>
            <person name="Herrera S."/>
            <person name="Cordes E."/>
        </authorList>
    </citation>
    <scope>NUCLEOTIDE SEQUENCE</scope>
    <source>
        <strain evidence="1">USNM1676648</strain>
        <tissue evidence="1">Polyp</tissue>
    </source>
</reference>
<dbReference type="Proteomes" id="UP001163046">
    <property type="component" value="Unassembled WGS sequence"/>
</dbReference>
<accession>A0A9W9ZRV7</accession>
<evidence type="ECO:0000313" key="1">
    <source>
        <dbReference type="EMBL" id="KAJ7386029.1"/>
    </source>
</evidence>
<dbReference type="EMBL" id="MU825878">
    <property type="protein sequence ID" value="KAJ7386029.1"/>
    <property type="molecule type" value="Genomic_DNA"/>
</dbReference>